<dbReference type="AlphaFoldDB" id="D8M9P1"/>
<proteinExistence type="inferred from homology"/>
<dbReference type="EMBL" id="FN668689">
    <property type="protein sequence ID" value="CBK24780.2"/>
    <property type="molecule type" value="Genomic_DNA"/>
</dbReference>
<dbReference type="Pfam" id="PF03501">
    <property type="entry name" value="S10_plectin"/>
    <property type="match status" value="1"/>
</dbReference>
<dbReference type="PANTHER" id="PTHR12146">
    <property type="entry name" value="40S RIBOSOMAL PROTEIN S10"/>
    <property type="match status" value="1"/>
</dbReference>
<reference evidence="8" key="1">
    <citation type="submission" date="2010-02" db="EMBL/GenBank/DDBJ databases">
        <title>Sequencing and annotation of the Blastocystis hominis genome.</title>
        <authorList>
            <person name="Wincker P."/>
        </authorList>
    </citation>
    <scope>NUCLEOTIDE SEQUENCE</scope>
    <source>
        <strain evidence="8">Singapore isolate B</strain>
    </source>
</reference>
<dbReference type="RefSeq" id="XP_012898828.1">
    <property type="nucleotide sequence ID" value="XM_013043374.1"/>
</dbReference>
<evidence type="ECO:0000256" key="2">
    <source>
        <dbReference type="ARBA" id="ARBA00007278"/>
    </source>
</evidence>
<dbReference type="GO" id="GO:0003723">
    <property type="term" value="F:RNA binding"/>
    <property type="evidence" value="ECO:0007669"/>
    <property type="project" value="TreeGrafter"/>
</dbReference>
<evidence type="ECO:0000259" key="7">
    <source>
        <dbReference type="Pfam" id="PF03501"/>
    </source>
</evidence>
<comment type="subcellular location">
    <subcellularLocation>
        <location evidence="1">Cytoplasm</location>
    </subcellularLocation>
</comment>
<dbReference type="InterPro" id="IPR036388">
    <property type="entry name" value="WH-like_DNA-bd_sf"/>
</dbReference>
<protein>
    <recommendedName>
        <fullName evidence="7">Plectin/eS10 N-terminal domain-containing protein</fullName>
    </recommendedName>
</protein>
<organism evidence="8">
    <name type="scientific">Blastocystis hominis</name>
    <dbReference type="NCBI Taxonomy" id="12968"/>
    <lineage>
        <taxon>Eukaryota</taxon>
        <taxon>Sar</taxon>
        <taxon>Stramenopiles</taxon>
        <taxon>Bigyra</taxon>
        <taxon>Opalozoa</taxon>
        <taxon>Opalinata</taxon>
        <taxon>Blastocystidae</taxon>
        <taxon>Blastocystis</taxon>
    </lineage>
</organism>
<evidence type="ECO:0000256" key="5">
    <source>
        <dbReference type="ARBA" id="ARBA00023274"/>
    </source>
</evidence>
<dbReference type="OrthoDB" id="5211809at2759"/>
<dbReference type="OMA" id="ERRFTRN"/>
<dbReference type="GeneID" id="24921496"/>
<sequence>MVYRQLFEDGVFVVKDDVHKPYVIGQDENGMNITISGLKVIKLLQSLCSRGYVKKTYCWCHFYYTLTDAGVKFLSEYLHLPEHIVPNTHKRVNPTMPREERPYPRRDGDKPGFRRNGQFRSNRSGFKEQPKEQPKEL</sequence>
<keyword evidence="4" id="KW-0689">Ribosomal protein</keyword>
<evidence type="ECO:0000313" key="8">
    <source>
        <dbReference type="EMBL" id="CBK24780.2"/>
    </source>
</evidence>
<accession>D8M9P1</accession>
<comment type="similarity">
    <text evidence="2">Belongs to the eukaryotic ribosomal protein eS10 family.</text>
</comment>
<dbReference type="PANTHER" id="PTHR12146:SF0">
    <property type="entry name" value="RIBOSOMAL PROTEIN S10"/>
    <property type="match status" value="1"/>
</dbReference>
<feature type="compositionally biased region" description="Basic and acidic residues" evidence="6">
    <location>
        <begin position="125"/>
        <end position="137"/>
    </location>
</feature>
<dbReference type="InParanoid" id="D8M9P1"/>
<name>D8M9P1_BLAHO</name>
<dbReference type="Gene3D" id="1.10.10.10">
    <property type="entry name" value="Winged helix-like DNA-binding domain superfamily/Winged helix DNA-binding domain"/>
    <property type="match status" value="1"/>
</dbReference>
<feature type="region of interest" description="Disordered" evidence="6">
    <location>
        <begin position="88"/>
        <end position="137"/>
    </location>
</feature>
<dbReference type="FunCoup" id="D8M9P1">
    <property type="interactions" value="535"/>
</dbReference>
<keyword evidence="3" id="KW-0963">Cytoplasm</keyword>
<evidence type="ECO:0000256" key="1">
    <source>
        <dbReference type="ARBA" id="ARBA00004496"/>
    </source>
</evidence>
<evidence type="ECO:0000256" key="6">
    <source>
        <dbReference type="SAM" id="MobiDB-lite"/>
    </source>
</evidence>
<keyword evidence="5" id="KW-0687">Ribonucleoprotein</keyword>
<dbReference type="Proteomes" id="UP000008312">
    <property type="component" value="Unassembled WGS sequence"/>
</dbReference>
<dbReference type="GO" id="GO:0022627">
    <property type="term" value="C:cytosolic small ribosomal subunit"/>
    <property type="evidence" value="ECO:0007669"/>
    <property type="project" value="TreeGrafter"/>
</dbReference>
<evidence type="ECO:0000256" key="4">
    <source>
        <dbReference type="ARBA" id="ARBA00022980"/>
    </source>
</evidence>
<gene>
    <name evidence="8" type="ORF">GSBLH_T00004471001</name>
</gene>
<feature type="compositionally biased region" description="Basic and acidic residues" evidence="6">
    <location>
        <begin position="97"/>
        <end position="112"/>
    </location>
</feature>
<dbReference type="InterPro" id="IPR037447">
    <property type="entry name" value="Ribosomal_eS10"/>
</dbReference>
<dbReference type="GO" id="GO:0003735">
    <property type="term" value="F:structural constituent of ribosome"/>
    <property type="evidence" value="ECO:0007669"/>
    <property type="project" value="TreeGrafter"/>
</dbReference>
<evidence type="ECO:0000256" key="3">
    <source>
        <dbReference type="ARBA" id="ARBA00022490"/>
    </source>
</evidence>
<dbReference type="InterPro" id="IPR005326">
    <property type="entry name" value="Plectin_eS10_N"/>
</dbReference>
<keyword evidence="9" id="KW-1185">Reference proteome</keyword>
<feature type="domain" description="Plectin/eS10 N-terminal" evidence="7">
    <location>
        <begin position="2"/>
        <end position="91"/>
    </location>
</feature>
<evidence type="ECO:0000313" key="9">
    <source>
        <dbReference type="Proteomes" id="UP000008312"/>
    </source>
</evidence>